<evidence type="ECO:0000256" key="1">
    <source>
        <dbReference type="SAM" id="MobiDB-lite"/>
    </source>
</evidence>
<comment type="caution">
    <text evidence="2">The sequence shown here is derived from an EMBL/GenBank/DDBJ whole genome shotgun (WGS) entry which is preliminary data.</text>
</comment>
<keyword evidence="3" id="KW-1185">Reference proteome</keyword>
<dbReference type="PANTHER" id="PTHR47001:SF1">
    <property type="entry name" value="TRANSCRIPTION FACTOR BHLH11"/>
    <property type="match status" value="1"/>
</dbReference>
<name>A0ABD3GI57_9MARC</name>
<feature type="compositionally biased region" description="Polar residues" evidence="1">
    <location>
        <begin position="535"/>
        <end position="544"/>
    </location>
</feature>
<evidence type="ECO:0000313" key="2">
    <source>
        <dbReference type="EMBL" id="KAL3677710.1"/>
    </source>
</evidence>
<dbReference type="EMBL" id="JBJQOH010000007">
    <property type="protein sequence ID" value="KAL3677710.1"/>
    <property type="molecule type" value="Genomic_DNA"/>
</dbReference>
<gene>
    <name evidence="2" type="ORF">R1sor_020666</name>
</gene>
<dbReference type="AlphaFoldDB" id="A0ABD3GI57"/>
<sequence>MSILKLRAPAAKLTSRLHGWKHLHGWKPLLRTLVPVLFYDQTQFCVISSDILLTWLDLYQYFAYRRLAGSKVDDLVSDRTFSSSWILAENSWRSMLSVSSFFLSSATSFSRVEALSCSWDRAWFILAQTPSTFPLTYSFSASTASNSFFSLWSSLPADSFSATTCSSSSWVIFICFSGSLIRSAKALWWPASASSLLTSASSDAAFCFELGLQLRGVLRELAQEKIELWEEKATLKNETKQLQTHLQQRLRIMMPWLGMDPSLMMGAAPYGYPMAVPQAVSDPPPPLEPNQSSMSAAVPLSLIAPALGLGMDPSLMMGAAPYGYPMVVPQAVSGPPPPPEPNQSNMPTAVPLSLIAPAPYIPMPAITFVHPALQAHGVFANRPGETGAHVIPYPHYPPPPPPQVNSHSHVERPYAQYPSQYPFPLQPLPAYLMQMQPHQSQTPISGAAPIPPVYRSYTPGMCVMAPQPQANQPNLQARADQLPVATYAHYPTSALQSFSRPSQSPQSSGAQVIQTTLQLQTPAQSQPQKAPPVSPDNSTEVSSKAQVENLKLLTVPIEQMDHTTMDNVNASKVNKSNKRPGPADRNLSKKGHYGKEEAARAYTEEAVREDLQGHSILTDDEQQQILNLVQGRLVSSKFMNKRMDDVLRSLRDGKGVEECARRMKFLTAKWKEYNQAAEPEELLRQLKRQIFTLEQNVEKLSLTSLVEVRDIDIIRGEDFLILPEDEKTHFISVQDKSGVEVAGMIVECIPEAVMQNVRELGVALHARNLQ</sequence>
<feature type="compositionally biased region" description="Polar residues" evidence="1">
    <location>
        <begin position="519"/>
        <end position="528"/>
    </location>
</feature>
<proteinExistence type="predicted"/>
<evidence type="ECO:0000313" key="3">
    <source>
        <dbReference type="Proteomes" id="UP001633002"/>
    </source>
</evidence>
<dbReference type="InterPro" id="IPR044579">
    <property type="entry name" value="bHLH11/121"/>
</dbReference>
<accession>A0ABD3GI57</accession>
<feature type="region of interest" description="Disordered" evidence="1">
    <location>
        <begin position="519"/>
        <end position="544"/>
    </location>
</feature>
<dbReference type="PANTHER" id="PTHR47001">
    <property type="entry name" value="TRANSCRIPTION FACTOR BHLH121"/>
    <property type="match status" value="1"/>
</dbReference>
<dbReference type="Proteomes" id="UP001633002">
    <property type="component" value="Unassembled WGS sequence"/>
</dbReference>
<feature type="region of interest" description="Disordered" evidence="1">
    <location>
        <begin position="561"/>
        <end position="601"/>
    </location>
</feature>
<protein>
    <submittedName>
        <fullName evidence="2">Uncharacterized protein</fullName>
    </submittedName>
</protein>
<organism evidence="2 3">
    <name type="scientific">Riccia sorocarpa</name>
    <dbReference type="NCBI Taxonomy" id="122646"/>
    <lineage>
        <taxon>Eukaryota</taxon>
        <taxon>Viridiplantae</taxon>
        <taxon>Streptophyta</taxon>
        <taxon>Embryophyta</taxon>
        <taxon>Marchantiophyta</taxon>
        <taxon>Marchantiopsida</taxon>
        <taxon>Marchantiidae</taxon>
        <taxon>Marchantiales</taxon>
        <taxon>Ricciaceae</taxon>
        <taxon>Riccia</taxon>
    </lineage>
</organism>
<reference evidence="2 3" key="1">
    <citation type="submission" date="2024-09" db="EMBL/GenBank/DDBJ databases">
        <title>Chromosome-scale assembly of Riccia sorocarpa.</title>
        <authorList>
            <person name="Paukszto L."/>
        </authorList>
    </citation>
    <scope>NUCLEOTIDE SEQUENCE [LARGE SCALE GENOMIC DNA]</scope>
    <source>
        <strain evidence="2">LP-2024</strain>
        <tissue evidence="2">Aerial parts of the thallus</tissue>
    </source>
</reference>